<organism evidence="1 2">
    <name type="scientific">Candidatus Nesterenkonia stercoripullorum</name>
    <dbReference type="NCBI Taxonomy" id="2838701"/>
    <lineage>
        <taxon>Bacteria</taxon>
        <taxon>Bacillati</taxon>
        <taxon>Actinomycetota</taxon>
        <taxon>Actinomycetes</taxon>
        <taxon>Micrococcales</taxon>
        <taxon>Micrococcaceae</taxon>
        <taxon>Nesterenkonia</taxon>
    </lineage>
</organism>
<reference evidence="1" key="1">
    <citation type="journal article" date="2021" name="PeerJ">
        <title>Extensive microbial diversity within the chicken gut microbiome revealed by metagenomics and culture.</title>
        <authorList>
            <person name="Gilroy R."/>
            <person name="Ravi A."/>
            <person name="Getino M."/>
            <person name="Pursley I."/>
            <person name="Horton D.L."/>
            <person name="Alikhan N.F."/>
            <person name="Baker D."/>
            <person name="Gharbi K."/>
            <person name="Hall N."/>
            <person name="Watson M."/>
            <person name="Adriaenssens E.M."/>
            <person name="Foster-Nyarko E."/>
            <person name="Jarju S."/>
            <person name="Secka A."/>
            <person name="Antonio M."/>
            <person name="Oren A."/>
            <person name="Chaudhuri R.R."/>
            <person name="La Ragione R."/>
            <person name="Hildebrand F."/>
            <person name="Pallen M.J."/>
        </authorList>
    </citation>
    <scope>NUCLEOTIDE SEQUENCE</scope>
    <source>
        <strain evidence="1">ChiHejej3B27-3195</strain>
    </source>
</reference>
<proteinExistence type="predicted"/>
<dbReference type="InterPro" id="IPR034660">
    <property type="entry name" value="DinB/YfiT-like"/>
</dbReference>
<dbReference type="EMBL" id="DXGD01000103">
    <property type="protein sequence ID" value="HIW99052.1"/>
    <property type="molecule type" value="Genomic_DNA"/>
</dbReference>
<dbReference type="Gene3D" id="1.20.120.450">
    <property type="entry name" value="dinb family like domain"/>
    <property type="match status" value="1"/>
</dbReference>
<dbReference type="Proteomes" id="UP000824151">
    <property type="component" value="Unassembled WGS sequence"/>
</dbReference>
<evidence type="ECO:0000313" key="2">
    <source>
        <dbReference type="Proteomes" id="UP000824151"/>
    </source>
</evidence>
<accession>A0A9D1URJ6</accession>
<evidence type="ECO:0000313" key="1">
    <source>
        <dbReference type="EMBL" id="HIW99052.1"/>
    </source>
</evidence>
<sequence>PSLNVVHDLPEAPWNIEQAWSARRAFQHIIAETTQHAGHADIIRESLDGAKSMG</sequence>
<dbReference type="SUPFAM" id="SSF109854">
    <property type="entry name" value="DinB/YfiT-like putative metalloenzymes"/>
    <property type="match status" value="1"/>
</dbReference>
<feature type="non-terminal residue" evidence="1">
    <location>
        <position position="1"/>
    </location>
</feature>
<gene>
    <name evidence="1" type="ORF">H9871_02810</name>
</gene>
<name>A0A9D1URJ6_9MICC</name>
<comment type="caution">
    <text evidence="1">The sequence shown here is derived from an EMBL/GenBank/DDBJ whole genome shotgun (WGS) entry which is preliminary data.</text>
</comment>
<dbReference type="InterPro" id="IPR007061">
    <property type="entry name" value="MST-like"/>
</dbReference>
<dbReference type="AlphaFoldDB" id="A0A9D1URJ6"/>
<protein>
    <submittedName>
        <fullName evidence="1">DinB family protein</fullName>
    </submittedName>
</protein>
<dbReference type="Pfam" id="PF04978">
    <property type="entry name" value="MST"/>
    <property type="match status" value="1"/>
</dbReference>
<reference evidence="1" key="2">
    <citation type="submission" date="2021-04" db="EMBL/GenBank/DDBJ databases">
        <authorList>
            <person name="Gilroy R."/>
        </authorList>
    </citation>
    <scope>NUCLEOTIDE SEQUENCE</scope>
    <source>
        <strain evidence="1">ChiHejej3B27-3195</strain>
    </source>
</reference>